<protein>
    <recommendedName>
        <fullName evidence="1">Peptidyl-prolyl cis-trans isomerase</fullName>
        <shortName evidence="1">PPIase</shortName>
        <ecNumber evidence="1">5.2.1.8</ecNumber>
    </recommendedName>
</protein>
<feature type="domain" description="PPIase cyclophilin-type" evidence="2">
    <location>
        <begin position="15"/>
        <end position="146"/>
    </location>
</feature>
<dbReference type="GO" id="GO:0005737">
    <property type="term" value="C:cytoplasm"/>
    <property type="evidence" value="ECO:0007669"/>
    <property type="project" value="TreeGrafter"/>
</dbReference>
<organism evidence="3 4">
    <name type="scientific">Triparma laevis f. longispina</name>
    <dbReference type="NCBI Taxonomy" id="1714387"/>
    <lineage>
        <taxon>Eukaryota</taxon>
        <taxon>Sar</taxon>
        <taxon>Stramenopiles</taxon>
        <taxon>Ochrophyta</taxon>
        <taxon>Bolidophyceae</taxon>
        <taxon>Parmales</taxon>
        <taxon>Triparmaceae</taxon>
        <taxon>Triparma</taxon>
    </lineage>
</organism>
<dbReference type="PRINTS" id="PR00153">
    <property type="entry name" value="CSAPPISMRASE"/>
</dbReference>
<dbReference type="InterPro" id="IPR029000">
    <property type="entry name" value="Cyclophilin-like_dom_sf"/>
</dbReference>
<dbReference type="GO" id="GO:0006457">
    <property type="term" value="P:protein folding"/>
    <property type="evidence" value="ECO:0007669"/>
    <property type="project" value="TreeGrafter"/>
</dbReference>
<dbReference type="OrthoDB" id="193499at2759"/>
<dbReference type="EMBL" id="BRXW01000656">
    <property type="protein sequence ID" value="GMH72527.1"/>
    <property type="molecule type" value="Genomic_DNA"/>
</dbReference>
<comment type="catalytic activity">
    <reaction evidence="1">
        <text>[protein]-peptidylproline (omega=180) = [protein]-peptidylproline (omega=0)</text>
        <dbReference type="Rhea" id="RHEA:16237"/>
        <dbReference type="Rhea" id="RHEA-COMP:10747"/>
        <dbReference type="Rhea" id="RHEA-COMP:10748"/>
        <dbReference type="ChEBI" id="CHEBI:83833"/>
        <dbReference type="ChEBI" id="CHEBI:83834"/>
        <dbReference type="EC" id="5.2.1.8"/>
    </reaction>
</comment>
<evidence type="ECO:0000313" key="4">
    <source>
        <dbReference type="Proteomes" id="UP001165122"/>
    </source>
</evidence>
<gene>
    <name evidence="3" type="ORF">TrLO_g15872</name>
</gene>
<keyword evidence="1" id="KW-0697">Rotamase</keyword>
<comment type="caution">
    <text evidence="3">The sequence shown here is derived from an EMBL/GenBank/DDBJ whole genome shotgun (WGS) entry which is preliminary data.</text>
</comment>
<keyword evidence="4" id="KW-1185">Reference proteome</keyword>
<accession>A0A9W7EB58</accession>
<dbReference type="Proteomes" id="UP001165122">
    <property type="component" value="Unassembled WGS sequence"/>
</dbReference>
<dbReference type="GO" id="GO:0003755">
    <property type="term" value="F:peptidyl-prolyl cis-trans isomerase activity"/>
    <property type="evidence" value="ECO:0007669"/>
    <property type="project" value="UniProtKB-UniRule"/>
</dbReference>
<keyword evidence="1" id="KW-0413">Isomerase</keyword>
<dbReference type="PANTHER" id="PTHR11071">
    <property type="entry name" value="PEPTIDYL-PROLYL CIS-TRANS ISOMERASE"/>
    <property type="match status" value="1"/>
</dbReference>
<evidence type="ECO:0000256" key="1">
    <source>
        <dbReference type="RuleBase" id="RU363019"/>
    </source>
</evidence>
<proteinExistence type="inferred from homology"/>
<dbReference type="PROSITE" id="PS50072">
    <property type="entry name" value="CSA_PPIASE_2"/>
    <property type="match status" value="1"/>
</dbReference>
<dbReference type="Gene3D" id="2.40.100.10">
    <property type="entry name" value="Cyclophilin-like"/>
    <property type="match status" value="1"/>
</dbReference>
<evidence type="ECO:0000259" key="2">
    <source>
        <dbReference type="PROSITE" id="PS50072"/>
    </source>
</evidence>
<dbReference type="Pfam" id="PF00160">
    <property type="entry name" value="Pro_isomerase"/>
    <property type="match status" value="1"/>
</dbReference>
<dbReference type="SUPFAM" id="SSF50891">
    <property type="entry name" value="Cyclophilin-like"/>
    <property type="match status" value="1"/>
</dbReference>
<reference evidence="4" key="1">
    <citation type="journal article" date="2023" name="Commun. Biol.">
        <title>Genome analysis of Parmales, the sister group of diatoms, reveals the evolutionary specialization of diatoms from phago-mixotrophs to photoautotrophs.</title>
        <authorList>
            <person name="Ban H."/>
            <person name="Sato S."/>
            <person name="Yoshikawa S."/>
            <person name="Yamada K."/>
            <person name="Nakamura Y."/>
            <person name="Ichinomiya M."/>
            <person name="Sato N."/>
            <person name="Blanc-Mathieu R."/>
            <person name="Endo H."/>
            <person name="Kuwata A."/>
            <person name="Ogata H."/>
        </authorList>
    </citation>
    <scope>NUCLEOTIDE SEQUENCE [LARGE SCALE GENOMIC DNA]</scope>
    <source>
        <strain evidence="4">NIES 3700</strain>
    </source>
</reference>
<dbReference type="AlphaFoldDB" id="A0A9W7EB58"/>
<sequence length="159" mass="16937">MSDPSVSSLAPGDKLAKLTLSGTVSGEVWIELKSSVVPHTVSSFLTLMTGLSSPLPFTRLQKNGFIQTSKIPNAPTFPDESFSVPFTSPYTLAMTSSGPHTSTGQFFITMQTSEYLSGKFIGFGSVVKGGEVLEELNGLGVVNERPEGVFVENVVEITE</sequence>
<dbReference type="InterPro" id="IPR002130">
    <property type="entry name" value="Cyclophilin-type_PPIase_dom"/>
</dbReference>
<comment type="function">
    <text evidence="1">PPIases accelerate the folding of proteins. It catalyzes the cis-trans isomerization of proline imidic peptide bonds in oligopeptides.</text>
</comment>
<comment type="similarity">
    <text evidence="1">Belongs to the cyclophilin-type PPIase family.</text>
</comment>
<name>A0A9W7EB58_9STRA</name>
<dbReference type="PANTHER" id="PTHR11071:SF561">
    <property type="entry name" value="PEPTIDYL-PROLYL CIS-TRANS ISOMERASE D-RELATED"/>
    <property type="match status" value="1"/>
</dbReference>
<dbReference type="EC" id="5.2.1.8" evidence="1"/>
<evidence type="ECO:0000313" key="3">
    <source>
        <dbReference type="EMBL" id="GMH72527.1"/>
    </source>
</evidence>
<dbReference type="GO" id="GO:0016018">
    <property type="term" value="F:cyclosporin A binding"/>
    <property type="evidence" value="ECO:0007669"/>
    <property type="project" value="TreeGrafter"/>
</dbReference>